<accession>A0A4C1X022</accession>
<evidence type="ECO:0000313" key="2">
    <source>
        <dbReference type="EMBL" id="GBP55635.1"/>
    </source>
</evidence>
<proteinExistence type="predicted"/>
<comment type="caution">
    <text evidence="2">The sequence shown here is derived from an EMBL/GenBank/DDBJ whole genome shotgun (WGS) entry which is preliminary data.</text>
</comment>
<keyword evidence="3" id="KW-1185">Reference proteome</keyword>
<reference evidence="2 3" key="1">
    <citation type="journal article" date="2019" name="Commun. Biol.">
        <title>The bagworm genome reveals a unique fibroin gene that provides high tensile strength.</title>
        <authorList>
            <person name="Kono N."/>
            <person name="Nakamura H."/>
            <person name="Ohtoshi R."/>
            <person name="Tomita M."/>
            <person name="Numata K."/>
            <person name="Arakawa K."/>
        </authorList>
    </citation>
    <scope>NUCLEOTIDE SEQUENCE [LARGE SCALE GENOMIC DNA]</scope>
</reference>
<dbReference type="AlphaFoldDB" id="A0A4C1X022"/>
<organism evidence="2 3">
    <name type="scientific">Eumeta variegata</name>
    <name type="common">Bagworm moth</name>
    <name type="synonym">Eumeta japonica</name>
    <dbReference type="NCBI Taxonomy" id="151549"/>
    <lineage>
        <taxon>Eukaryota</taxon>
        <taxon>Metazoa</taxon>
        <taxon>Ecdysozoa</taxon>
        <taxon>Arthropoda</taxon>
        <taxon>Hexapoda</taxon>
        <taxon>Insecta</taxon>
        <taxon>Pterygota</taxon>
        <taxon>Neoptera</taxon>
        <taxon>Endopterygota</taxon>
        <taxon>Lepidoptera</taxon>
        <taxon>Glossata</taxon>
        <taxon>Ditrysia</taxon>
        <taxon>Tineoidea</taxon>
        <taxon>Psychidae</taxon>
        <taxon>Oiketicinae</taxon>
        <taxon>Eumeta</taxon>
    </lineage>
</organism>
<gene>
    <name evidence="2" type="ORF">EVAR_97843_1</name>
</gene>
<evidence type="ECO:0000313" key="3">
    <source>
        <dbReference type="Proteomes" id="UP000299102"/>
    </source>
</evidence>
<sequence>MLPHAGKHNSVGNNPLNSNHIQGRVEYLVRACSVSLLSVIWNLICERPAHALGRSARRDWSDDLVVIEEVLWRDCRLLSLSCVANLMYKNECPCLCKESPSRGTQRSKYLRYDHSCPGQGLTFAKFRRPPAAPTPHGPIRTTFSPPRPPPPPFARLATLKSRLLINLSVHIRPTSFDERPSQYREPIEYATPQTAEHLPLLRLQWRGSIRF</sequence>
<protein>
    <submittedName>
        <fullName evidence="2">Uncharacterized protein</fullName>
    </submittedName>
</protein>
<dbReference type="Proteomes" id="UP000299102">
    <property type="component" value="Unassembled WGS sequence"/>
</dbReference>
<name>A0A4C1X022_EUMVA</name>
<evidence type="ECO:0000256" key="1">
    <source>
        <dbReference type="SAM" id="MobiDB-lite"/>
    </source>
</evidence>
<feature type="region of interest" description="Disordered" evidence="1">
    <location>
        <begin position="132"/>
        <end position="151"/>
    </location>
</feature>
<dbReference type="EMBL" id="BGZK01000674">
    <property type="protein sequence ID" value="GBP55635.1"/>
    <property type="molecule type" value="Genomic_DNA"/>
</dbReference>